<dbReference type="PROSITE" id="PS50258">
    <property type="entry name" value="LNR"/>
    <property type="match status" value="1"/>
</dbReference>
<dbReference type="PANTHER" id="PTHR24045:SF0">
    <property type="entry name" value="N-ACETYLGLUCOSAMINE-1-PHOSPHOTRANSFERASE SUBUNITS ALPHA_BETA"/>
    <property type="match status" value="1"/>
</dbReference>
<dbReference type="InterPro" id="IPR018247">
    <property type="entry name" value="EF_Hand_1_Ca_BS"/>
</dbReference>
<organism evidence="9 10">
    <name type="scientific">Polysphondylium violaceum</name>
    <dbReference type="NCBI Taxonomy" id="133409"/>
    <lineage>
        <taxon>Eukaryota</taxon>
        <taxon>Amoebozoa</taxon>
        <taxon>Evosea</taxon>
        <taxon>Eumycetozoa</taxon>
        <taxon>Dictyostelia</taxon>
        <taxon>Dictyosteliales</taxon>
        <taxon>Dictyosteliaceae</taxon>
        <taxon>Polysphondylium</taxon>
    </lineage>
</organism>
<evidence type="ECO:0000256" key="3">
    <source>
        <dbReference type="ARBA" id="ARBA00022737"/>
    </source>
</evidence>
<feature type="transmembrane region" description="Helical" evidence="7">
    <location>
        <begin position="1049"/>
        <end position="1068"/>
    </location>
</feature>
<dbReference type="InterPro" id="IPR031356">
    <property type="entry name" value="Stealth_CR4"/>
</dbReference>
<dbReference type="Pfam" id="PF00066">
    <property type="entry name" value="Notch"/>
    <property type="match status" value="2"/>
</dbReference>
<evidence type="ECO:0000256" key="6">
    <source>
        <dbReference type="SAM" id="MobiDB-lite"/>
    </source>
</evidence>
<dbReference type="GO" id="GO:0016256">
    <property type="term" value="P:N-glycan processing to lysosome"/>
    <property type="evidence" value="ECO:0007669"/>
    <property type="project" value="TreeGrafter"/>
</dbReference>
<comment type="similarity">
    <text evidence="1">Belongs to the stealth family.</text>
</comment>
<keyword evidence="7" id="KW-0812">Transmembrane</keyword>
<feature type="compositionally biased region" description="Low complexity" evidence="6">
    <location>
        <begin position="656"/>
        <end position="667"/>
    </location>
</feature>
<dbReference type="GO" id="GO:0003976">
    <property type="term" value="F:UDP-N-acetylglucosamine-lysosomal-enzyme N-acetylglucosaminephosphotransferase activity"/>
    <property type="evidence" value="ECO:0007669"/>
    <property type="project" value="TreeGrafter"/>
</dbReference>
<dbReference type="Gene3D" id="4.10.470.20">
    <property type="match status" value="2"/>
</dbReference>
<evidence type="ECO:0000256" key="4">
    <source>
        <dbReference type="ARBA" id="ARBA00023157"/>
    </source>
</evidence>
<feature type="region of interest" description="Disordered" evidence="6">
    <location>
        <begin position="649"/>
        <end position="677"/>
    </location>
</feature>
<dbReference type="Proteomes" id="UP000695562">
    <property type="component" value="Unassembled WGS sequence"/>
</dbReference>
<dbReference type="GO" id="GO:0046835">
    <property type="term" value="P:carbohydrate phosphorylation"/>
    <property type="evidence" value="ECO:0007669"/>
    <property type="project" value="TreeGrafter"/>
</dbReference>
<dbReference type="Pfam" id="PF17102">
    <property type="entry name" value="Stealth_CR3"/>
    <property type="match status" value="1"/>
</dbReference>
<sequence>MERNSGFMKLLQFKFYSFLSSRWGMALCIVGAFVTFNTVFQLLTFMANQYDYNYTHEFNKQVAWNNNVGGVSYQNILCSQPIDIVYTWVNGSDPILLKAVSDLKRSKRDPTIPECVDKQVPEKDNCFKDDNTASRFVDNQELRYSLRSIESFAPWVRHVYIITNGQVPNWLDMSNPKVSIITHEDIFVNKSHLPTFSSPSIETHIHRIPGLSKKFIYLNDDVMFGREIFPDDFYTQHGGQKVFLSWPVPNCNDGCPNNWIGDGFCDQACNVTMCEFDAGDCNNSTGQMKTRWWNKNRNTNTNTANGGLTSFGTTTASNTNTNANNGGGVGFGTDKSKTFCSRGCPDSWVGDRYCDKMCRNVDCGFDAGDCGIEVMYSDMVGHDIKLNTSLIHLPNNTYSVYFNLTHVVGNGSITDGSHDNSNLVRTATISQKYKIMTLTFHKNQPYQTVAISISYDKMVMENNTSVSKSFDKSFNMTLSTQTETIPPAVVPSAVLTSLNKTKDSNTTANDEKEEQELALGVGIVSNENESDNDNNDGPMVVDEQEVDKNPPFIVTEQEDSTFYKSTPSPPINLKKVEGEEQQEGNVKEIGLLGFSTAGVRQPLMFEQDTDEQEEEQEQVLKKFKEIENNNNSNDDEADVIIQLNYKPSGSQETIADNNGNNNNNNNNNDDDDDKYQGSNQLAKHYQGMTFDQILQEKQSELLFNDILYTDDLKEVRNYRINRETERLLRDEGEVYPWETIQEQQHKSQNNRRKLLDMFGDSLKFVNRLYTKEFGSSPRKVPAHMPHMIDVDVMNEIQEKWSEQWDETSSHSLRNSKDMQYAFSFFYYIIHKKVPYNITQVWGQLDGNRDGYLSENELRTFAINLYGVPLKEPFWNQIKAHLYQVCMDHHYQTLFDAGDLDALSMIHQNHSLVEEAERIDCKITLEVIKSDNKTMEDMQKAYSKKPFYRTTIDGTDEVAFLMIENNATITQGKLDGIRQKRQKFICLNDNMNHTDPHSVKVVKVLHDFYESLFPRPSSFELPPGKLNPFTYIQDAKETVQEVKTRSHTSYYFIVCISMCVLLIIWKCRVSTSFHKSKKRSSSGARDNYKSKSNPFVV</sequence>
<dbReference type="Pfam" id="PF17103">
    <property type="entry name" value="Stealth_CR4"/>
    <property type="match status" value="1"/>
</dbReference>
<dbReference type="PROSITE" id="PS00018">
    <property type="entry name" value="EF_HAND_1"/>
    <property type="match status" value="1"/>
</dbReference>
<dbReference type="GO" id="GO:0005794">
    <property type="term" value="C:Golgi apparatus"/>
    <property type="evidence" value="ECO:0007669"/>
    <property type="project" value="TreeGrafter"/>
</dbReference>
<keyword evidence="7" id="KW-0472">Membrane</keyword>
<dbReference type="InterPro" id="IPR000800">
    <property type="entry name" value="Notch_dom"/>
</dbReference>
<evidence type="ECO:0000259" key="8">
    <source>
        <dbReference type="PROSITE" id="PS50258"/>
    </source>
</evidence>
<dbReference type="InterPro" id="IPR047141">
    <property type="entry name" value="Stealth"/>
</dbReference>
<dbReference type="PANTHER" id="PTHR24045">
    <property type="match status" value="1"/>
</dbReference>
<dbReference type="InterPro" id="IPR031357">
    <property type="entry name" value="Stealth_CR3"/>
</dbReference>
<keyword evidence="3" id="KW-0677">Repeat</keyword>
<feature type="domain" description="LNR" evidence="8">
    <location>
        <begin position="251"/>
        <end position="294"/>
    </location>
</feature>
<feature type="compositionally biased region" description="Low complexity" evidence="6">
    <location>
        <begin position="310"/>
        <end position="324"/>
    </location>
</feature>
<feature type="region of interest" description="Disordered" evidence="6">
    <location>
        <begin position="555"/>
        <end position="586"/>
    </location>
</feature>
<dbReference type="Pfam" id="PF17101">
    <property type="entry name" value="Stealth_CR1"/>
    <property type="match status" value="1"/>
</dbReference>
<evidence type="ECO:0000313" key="9">
    <source>
        <dbReference type="EMBL" id="KAF2077558.1"/>
    </source>
</evidence>
<keyword evidence="4" id="KW-1015">Disulfide bond</keyword>
<proteinExistence type="inferred from homology"/>
<dbReference type="InterPro" id="IPR021520">
    <property type="entry name" value="Stealth_CR2"/>
</dbReference>
<evidence type="ECO:0000313" key="10">
    <source>
        <dbReference type="Proteomes" id="UP000695562"/>
    </source>
</evidence>
<feature type="region of interest" description="Disordered" evidence="6">
    <location>
        <begin position="296"/>
        <end position="327"/>
    </location>
</feature>
<gene>
    <name evidence="9" type="ORF">CYY_001176</name>
</gene>
<dbReference type="InterPro" id="IPR031358">
    <property type="entry name" value="Stealth_CR1"/>
</dbReference>
<comment type="caution">
    <text evidence="9">The sequence shown here is derived from an EMBL/GenBank/DDBJ whole genome shotgun (WGS) entry which is preliminary data.</text>
</comment>
<keyword evidence="2" id="KW-0808">Transferase</keyword>
<reference evidence="9" key="1">
    <citation type="submission" date="2020-01" db="EMBL/GenBank/DDBJ databases">
        <title>Development of genomics and gene disruption for Polysphondylium violaceum indicates a role for the polyketide synthase stlB in stalk morphogenesis.</title>
        <authorList>
            <person name="Narita B."/>
            <person name="Kawabe Y."/>
            <person name="Kin K."/>
            <person name="Saito T."/>
            <person name="Gibbs R."/>
            <person name="Kuspa A."/>
            <person name="Muzny D."/>
            <person name="Queller D."/>
            <person name="Richards S."/>
            <person name="Strassman J."/>
            <person name="Sucgang R."/>
            <person name="Worley K."/>
            <person name="Schaap P."/>
        </authorList>
    </citation>
    <scope>NUCLEOTIDE SEQUENCE</scope>
    <source>
        <strain evidence="9">QSvi11</strain>
    </source>
</reference>
<name>A0A8J4Q0B4_9MYCE</name>
<accession>A0A8J4Q0B4</accession>
<evidence type="ECO:0000256" key="7">
    <source>
        <dbReference type="SAM" id="Phobius"/>
    </source>
</evidence>
<evidence type="ECO:0000256" key="5">
    <source>
        <dbReference type="ARBA" id="ARBA00023180"/>
    </source>
</evidence>
<feature type="region of interest" description="Disordered" evidence="6">
    <location>
        <begin position="1076"/>
        <end position="1096"/>
    </location>
</feature>
<evidence type="ECO:0000256" key="2">
    <source>
        <dbReference type="ARBA" id="ARBA00022679"/>
    </source>
</evidence>
<keyword evidence="5" id="KW-0325">Glycoprotein</keyword>
<dbReference type="EMBL" id="AJWJ01000026">
    <property type="protein sequence ID" value="KAF2077558.1"/>
    <property type="molecule type" value="Genomic_DNA"/>
</dbReference>
<protein>
    <recommendedName>
        <fullName evidence="8">LNR domain-containing protein</fullName>
    </recommendedName>
</protein>
<dbReference type="AlphaFoldDB" id="A0A8J4Q0B4"/>
<dbReference type="Pfam" id="PF11380">
    <property type="entry name" value="Stealth_CR2"/>
    <property type="match status" value="1"/>
</dbReference>
<keyword evidence="7" id="KW-1133">Transmembrane helix</keyword>
<keyword evidence="10" id="KW-1185">Reference proteome</keyword>
<dbReference type="OrthoDB" id="263283at2759"/>
<evidence type="ECO:0000256" key="1">
    <source>
        <dbReference type="ARBA" id="ARBA00007583"/>
    </source>
</evidence>